<sequence length="143" mass="15185">MHTNHEPVTVEQLLARLEEMTQYARTVGDATLPSLQTMFGRADAAIAAAKAQIGASAKRTAEGDLEAIAQRITEHAAHAQGDFGVTVGIAITGVVSLGYDAGETVSADRLRKALFENFLDTLKLDELHGSLDTADLIEPFPAP</sequence>
<evidence type="ECO:0000313" key="1">
    <source>
        <dbReference type="EMBL" id="ABM96884.1"/>
    </source>
</evidence>
<reference evidence="1 2" key="1">
    <citation type="journal article" date="2007" name="J. Bacteriol.">
        <title>Whole-genome analysis of the methyl tert-butyl ether-degrading beta-proteobacterium Methylibium petroleiphilum PM1.</title>
        <authorList>
            <person name="Kane S.R."/>
            <person name="Chakicherla A.Y."/>
            <person name="Chain P.S.G."/>
            <person name="Schmidt R."/>
            <person name="Shin M.W."/>
            <person name="Legler T.C."/>
            <person name="Scow K.M."/>
            <person name="Larimer F.W."/>
            <person name="Lucas S.M."/>
            <person name="Richardson P.M."/>
            <person name="Hristova K.R."/>
        </authorList>
    </citation>
    <scope>NUCLEOTIDE SEQUENCE [LARGE SCALE GENOMIC DNA]</scope>
    <source>
        <strain evidence="2">ATCC BAA-1232 / LMG 22953 / PM1</strain>
        <plasmid evidence="1 2">RPME01</plasmid>
    </source>
</reference>
<dbReference type="AlphaFoldDB" id="A2SMU5"/>
<keyword evidence="1" id="KW-0614">Plasmid</keyword>
<evidence type="ECO:0000313" key="2">
    <source>
        <dbReference type="Proteomes" id="UP000000366"/>
    </source>
</evidence>
<geneLocation type="plasmid" evidence="1 2">
    <name>RPME01</name>
</geneLocation>
<gene>
    <name evidence="1" type="ordered locus">Mpe_B0105</name>
</gene>
<name>A2SMU5_METPP</name>
<organism evidence="1 2">
    <name type="scientific">Methylibium petroleiphilum (strain ATCC BAA-1232 / LMG 22953 / PM1)</name>
    <dbReference type="NCBI Taxonomy" id="420662"/>
    <lineage>
        <taxon>Bacteria</taxon>
        <taxon>Pseudomonadati</taxon>
        <taxon>Pseudomonadota</taxon>
        <taxon>Betaproteobacteria</taxon>
        <taxon>Burkholderiales</taxon>
        <taxon>Sphaerotilaceae</taxon>
        <taxon>Methylibium</taxon>
    </lineage>
</organism>
<keyword evidence="2" id="KW-1185">Reference proteome</keyword>
<dbReference type="RefSeq" id="WP_011831499.1">
    <property type="nucleotide sequence ID" value="NC_008826.1"/>
</dbReference>
<protein>
    <submittedName>
        <fullName evidence="1">Uncharacterized protein</fullName>
    </submittedName>
</protein>
<dbReference type="KEGG" id="mpt:Mpe_B0105"/>
<dbReference type="Proteomes" id="UP000000366">
    <property type="component" value="Plasmid RPME01"/>
</dbReference>
<dbReference type="HOGENOM" id="CLU_1803929_0_0_4"/>
<accession>A2SMU5</accession>
<dbReference type="EMBL" id="CP000556">
    <property type="protein sequence ID" value="ABM96884.1"/>
    <property type="molecule type" value="Genomic_DNA"/>
</dbReference>
<proteinExistence type="predicted"/>